<dbReference type="GO" id="GO:0016301">
    <property type="term" value="F:kinase activity"/>
    <property type="evidence" value="ECO:0007669"/>
    <property type="project" value="UniProtKB-KW"/>
</dbReference>
<gene>
    <name evidence="3" type="ORF">HS088_TW21G01656</name>
</gene>
<dbReference type="InterPro" id="IPR050823">
    <property type="entry name" value="Plant_Ser_Thr_Prot_Kinase"/>
</dbReference>
<feature type="binding site" evidence="1">
    <location>
        <position position="121"/>
    </location>
    <ligand>
        <name>ATP</name>
        <dbReference type="ChEBI" id="CHEBI:30616"/>
    </ligand>
</feature>
<evidence type="ECO:0000313" key="3">
    <source>
        <dbReference type="EMBL" id="KAF5729489.1"/>
    </source>
</evidence>
<evidence type="ECO:0000313" key="4">
    <source>
        <dbReference type="Proteomes" id="UP000593562"/>
    </source>
</evidence>
<keyword evidence="3" id="KW-0675">Receptor</keyword>
<comment type="caution">
    <text evidence="3">The sequence shown here is derived from an EMBL/GenBank/DDBJ whole genome shotgun (WGS) entry which is preliminary data.</text>
</comment>
<keyword evidence="4" id="KW-1185">Reference proteome</keyword>
<dbReference type="Gene3D" id="3.30.200.20">
    <property type="entry name" value="Phosphorylase Kinase, domain 1"/>
    <property type="match status" value="1"/>
</dbReference>
<keyword evidence="3" id="KW-0808">Transferase</keyword>
<feature type="compositionally biased region" description="Basic and acidic residues" evidence="2">
    <location>
        <begin position="1"/>
        <end position="17"/>
    </location>
</feature>
<sequence length="142" mass="15805">MGCFHFSDREKNDDQKPTKSFSVRSSTSTSISTDLDMKRSGSEFNSQNVSDFSMESSTLNSVALHSQRHGNLRVFTFSELKTATKNFSRSLMIGEGGFGCVYRGVIRSAEDPSKKIDIAVKQLSKRGLQASLCFLCFSLHRT</sequence>
<feature type="compositionally biased region" description="Low complexity" evidence="2">
    <location>
        <begin position="18"/>
        <end position="27"/>
    </location>
</feature>
<organism evidence="3 4">
    <name type="scientific">Tripterygium wilfordii</name>
    <name type="common">Thunder God vine</name>
    <dbReference type="NCBI Taxonomy" id="458696"/>
    <lineage>
        <taxon>Eukaryota</taxon>
        <taxon>Viridiplantae</taxon>
        <taxon>Streptophyta</taxon>
        <taxon>Embryophyta</taxon>
        <taxon>Tracheophyta</taxon>
        <taxon>Spermatophyta</taxon>
        <taxon>Magnoliopsida</taxon>
        <taxon>eudicotyledons</taxon>
        <taxon>Gunneridae</taxon>
        <taxon>Pentapetalae</taxon>
        <taxon>rosids</taxon>
        <taxon>fabids</taxon>
        <taxon>Celastrales</taxon>
        <taxon>Celastraceae</taxon>
        <taxon>Tripterygium</taxon>
    </lineage>
</organism>
<dbReference type="InParanoid" id="A0A7J7C5U4"/>
<keyword evidence="1" id="KW-0067">ATP-binding</keyword>
<dbReference type="AlphaFoldDB" id="A0A7J7C5U4"/>
<keyword evidence="1" id="KW-0547">Nucleotide-binding</keyword>
<dbReference type="InterPro" id="IPR011009">
    <property type="entry name" value="Kinase-like_dom_sf"/>
</dbReference>
<dbReference type="InterPro" id="IPR017441">
    <property type="entry name" value="Protein_kinase_ATP_BS"/>
</dbReference>
<dbReference type="PANTHER" id="PTHR45621">
    <property type="entry name" value="OS01G0588500 PROTEIN-RELATED"/>
    <property type="match status" value="1"/>
</dbReference>
<accession>A0A7J7C5U4</accession>
<evidence type="ECO:0000256" key="2">
    <source>
        <dbReference type="SAM" id="MobiDB-lite"/>
    </source>
</evidence>
<dbReference type="EMBL" id="JAAARO010000021">
    <property type="protein sequence ID" value="KAF5729489.1"/>
    <property type="molecule type" value="Genomic_DNA"/>
</dbReference>
<keyword evidence="3" id="KW-0418">Kinase</keyword>
<proteinExistence type="predicted"/>
<evidence type="ECO:0000256" key="1">
    <source>
        <dbReference type="PROSITE-ProRule" id="PRU10141"/>
    </source>
</evidence>
<dbReference type="GO" id="GO:0005524">
    <property type="term" value="F:ATP binding"/>
    <property type="evidence" value="ECO:0007669"/>
    <property type="project" value="UniProtKB-UniRule"/>
</dbReference>
<name>A0A7J7C5U4_TRIWF</name>
<dbReference type="Proteomes" id="UP000593562">
    <property type="component" value="Unassembled WGS sequence"/>
</dbReference>
<reference evidence="3 4" key="1">
    <citation type="journal article" date="2020" name="Nat. Commun.">
        <title>Genome of Tripterygium wilfordii and identification of cytochrome P450 involved in triptolide biosynthesis.</title>
        <authorList>
            <person name="Tu L."/>
            <person name="Su P."/>
            <person name="Zhang Z."/>
            <person name="Gao L."/>
            <person name="Wang J."/>
            <person name="Hu T."/>
            <person name="Zhou J."/>
            <person name="Zhang Y."/>
            <person name="Zhao Y."/>
            <person name="Liu Y."/>
            <person name="Song Y."/>
            <person name="Tong Y."/>
            <person name="Lu Y."/>
            <person name="Yang J."/>
            <person name="Xu C."/>
            <person name="Jia M."/>
            <person name="Peters R.J."/>
            <person name="Huang L."/>
            <person name="Gao W."/>
        </authorList>
    </citation>
    <scope>NUCLEOTIDE SEQUENCE [LARGE SCALE GENOMIC DNA]</scope>
    <source>
        <strain evidence="4">cv. XIE 37</strain>
        <tissue evidence="3">Leaf</tissue>
    </source>
</reference>
<feature type="region of interest" description="Disordered" evidence="2">
    <location>
        <begin position="1"/>
        <end position="27"/>
    </location>
</feature>
<dbReference type="SUPFAM" id="SSF56112">
    <property type="entry name" value="Protein kinase-like (PK-like)"/>
    <property type="match status" value="1"/>
</dbReference>
<dbReference type="PROSITE" id="PS00107">
    <property type="entry name" value="PROTEIN_KINASE_ATP"/>
    <property type="match status" value="1"/>
</dbReference>
<protein>
    <submittedName>
        <fullName evidence="3">Receptor-like protein kinase</fullName>
    </submittedName>
</protein>